<comment type="similarity">
    <text evidence="2">Belongs to the cytochrome P450 family.</text>
</comment>
<accession>A0A3M6TEI1</accession>
<keyword evidence="6" id="KW-0408">Iron</keyword>
<keyword evidence="7" id="KW-0503">Monooxygenase</keyword>
<dbReference type="Gene3D" id="1.10.630.10">
    <property type="entry name" value="Cytochrome P450"/>
    <property type="match status" value="2"/>
</dbReference>
<keyword evidence="4" id="KW-0479">Metal-binding</keyword>
<dbReference type="EMBL" id="RCHS01003782">
    <property type="protein sequence ID" value="RMX39748.1"/>
    <property type="molecule type" value="Genomic_DNA"/>
</dbReference>
<reference evidence="8 9" key="1">
    <citation type="journal article" date="2018" name="Sci. Rep.">
        <title>Comparative analysis of the Pocillopora damicornis genome highlights role of immune system in coral evolution.</title>
        <authorList>
            <person name="Cunning R."/>
            <person name="Bay R.A."/>
            <person name="Gillette P."/>
            <person name="Baker A.C."/>
            <person name="Traylor-Knowles N."/>
        </authorList>
    </citation>
    <scope>NUCLEOTIDE SEQUENCE [LARGE SCALE GENOMIC DNA]</scope>
    <source>
        <strain evidence="8">RSMAS</strain>
        <tissue evidence="8">Whole animal</tissue>
    </source>
</reference>
<dbReference type="GO" id="GO:0004497">
    <property type="term" value="F:monooxygenase activity"/>
    <property type="evidence" value="ECO:0007669"/>
    <property type="project" value="UniProtKB-KW"/>
</dbReference>
<gene>
    <name evidence="8" type="ORF">pdam_00007147</name>
</gene>
<evidence type="ECO:0000256" key="3">
    <source>
        <dbReference type="ARBA" id="ARBA00022617"/>
    </source>
</evidence>
<dbReference type="PANTHER" id="PTHR24279">
    <property type="entry name" value="CYTOCHROME P450"/>
    <property type="match status" value="1"/>
</dbReference>
<evidence type="ECO:0000256" key="5">
    <source>
        <dbReference type="ARBA" id="ARBA00023002"/>
    </source>
</evidence>
<dbReference type="OrthoDB" id="5949892at2759"/>
<dbReference type="AlphaFoldDB" id="A0A3M6TEI1"/>
<dbReference type="GO" id="GO:0005506">
    <property type="term" value="F:iron ion binding"/>
    <property type="evidence" value="ECO:0007669"/>
    <property type="project" value="InterPro"/>
</dbReference>
<evidence type="ECO:0000256" key="2">
    <source>
        <dbReference type="ARBA" id="ARBA00010617"/>
    </source>
</evidence>
<dbReference type="InterPro" id="IPR036396">
    <property type="entry name" value="Cyt_P450_sf"/>
</dbReference>
<evidence type="ECO:0000256" key="1">
    <source>
        <dbReference type="ARBA" id="ARBA00001971"/>
    </source>
</evidence>
<evidence type="ECO:0000256" key="7">
    <source>
        <dbReference type="ARBA" id="ARBA00023033"/>
    </source>
</evidence>
<comment type="cofactor">
    <cofactor evidence="1">
        <name>heme</name>
        <dbReference type="ChEBI" id="CHEBI:30413"/>
    </cofactor>
</comment>
<evidence type="ECO:0000313" key="9">
    <source>
        <dbReference type="Proteomes" id="UP000275408"/>
    </source>
</evidence>
<protein>
    <submittedName>
        <fullName evidence="8">Uncharacterized protein</fullName>
    </submittedName>
</protein>
<dbReference type="GO" id="GO:0016705">
    <property type="term" value="F:oxidoreductase activity, acting on paired donors, with incorporation or reduction of molecular oxygen"/>
    <property type="evidence" value="ECO:0007669"/>
    <property type="project" value="InterPro"/>
</dbReference>
<dbReference type="Proteomes" id="UP000275408">
    <property type="component" value="Unassembled WGS sequence"/>
</dbReference>
<evidence type="ECO:0000256" key="4">
    <source>
        <dbReference type="ARBA" id="ARBA00022723"/>
    </source>
</evidence>
<keyword evidence="9" id="KW-1185">Reference proteome</keyword>
<organism evidence="8 9">
    <name type="scientific">Pocillopora damicornis</name>
    <name type="common">Cauliflower coral</name>
    <name type="synonym">Millepora damicornis</name>
    <dbReference type="NCBI Taxonomy" id="46731"/>
    <lineage>
        <taxon>Eukaryota</taxon>
        <taxon>Metazoa</taxon>
        <taxon>Cnidaria</taxon>
        <taxon>Anthozoa</taxon>
        <taxon>Hexacorallia</taxon>
        <taxon>Scleractinia</taxon>
        <taxon>Astrocoeniina</taxon>
        <taxon>Pocilloporidae</taxon>
        <taxon>Pocillopora</taxon>
    </lineage>
</organism>
<dbReference type="InterPro" id="IPR001128">
    <property type="entry name" value="Cyt_P450"/>
</dbReference>
<evidence type="ECO:0000256" key="6">
    <source>
        <dbReference type="ARBA" id="ARBA00023004"/>
    </source>
</evidence>
<comment type="caution">
    <text evidence="8">The sequence shown here is derived from an EMBL/GenBank/DDBJ whole genome shotgun (WGS) entry which is preliminary data.</text>
</comment>
<sequence length="306" mass="34929">MLRPKEVASYTQGFSKIISDFIDRLRLVREPGGSDKENEVSELDNELFKWSFESVAEILFDKEINEEAQTFIKALGDFLAHAVEIYETQKFKKFFDNFDTMYDYAKLFIGRRIKELEEKSCKPSKETGLGQVHGCTWRTHFFELCGSLRENNTALCGWKFYLCNARNARSYAIPEGLVTRDPPPISCSIRYPAKTERRHNSRGASISLGALFKCRSVQTGDTTLIELAEAFASLPFGFGTRMFLGGRIAELELHLLMVRIVQQFDISCPPEAENVELFMRGVFNYDNESSFHVTQFTLHSNAVLSS</sequence>
<evidence type="ECO:0000313" key="8">
    <source>
        <dbReference type="EMBL" id="RMX39748.1"/>
    </source>
</evidence>
<dbReference type="Pfam" id="PF00067">
    <property type="entry name" value="p450"/>
    <property type="match status" value="1"/>
</dbReference>
<keyword evidence="5" id="KW-0560">Oxidoreductase</keyword>
<proteinExistence type="inferred from homology"/>
<dbReference type="GO" id="GO:0020037">
    <property type="term" value="F:heme binding"/>
    <property type="evidence" value="ECO:0007669"/>
    <property type="project" value="InterPro"/>
</dbReference>
<dbReference type="PANTHER" id="PTHR24279:SF120">
    <property type="entry name" value="CYTOCHROME P450"/>
    <property type="match status" value="1"/>
</dbReference>
<keyword evidence="3" id="KW-0349">Heme</keyword>
<dbReference type="SUPFAM" id="SSF48264">
    <property type="entry name" value="Cytochrome P450"/>
    <property type="match status" value="1"/>
</dbReference>
<feature type="non-terminal residue" evidence="8">
    <location>
        <position position="306"/>
    </location>
</feature>
<name>A0A3M6TEI1_POCDA</name>
<dbReference type="InterPro" id="IPR050479">
    <property type="entry name" value="CYP11_CYP27_families"/>
</dbReference>
<dbReference type="STRING" id="46731.A0A3M6TEI1"/>